<dbReference type="SUPFAM" id="SSF161111">
    <property type="entry name" value="Cation efflux protein transmembrane domain-like"/>
    <property type="match status" value="1"/>
</dbReference>
<feature type="transmembrane region" description="Helical" evidence="7">
    <location>
        <begin position="42"/>
        <end position="62"/>
    </location>
</feature>
<feature type="transmembrane region" description="Helical" evidence="7">
    <location>
        <begin position="152"/>
        <end position="172"/>
    </location>
</feature>
<evidence type="ECO:0000259" key="9">
    <source>
        <dbReference type="Pfam" id="PF16916"/>
    </source>
</evidence>
<protein>
    <submittedName>
        <fullName evidence="10">Cation diffusion facilitator family transporter</fullName>
    </submittedName>
</protein>
<dbReference type="InterPro" id="IPR036837">
    <property type="entry name" value="Cation_efflux_CTD_sf"/>
</dbReference>
<dbReference type="Gene3D" id="1.20.1510.10">
    <property type="entry name" value="Cation efflux protein transmembrane domain"/>
    <property type="match status" value="1"/>
</dbReference>
<dbReference type="InterPro" id="IPR058533">
    <property type="entry name" value="Cation_efflux_TM"/>
</dbReference>
<dbReference type="Gene3D" id="3.30.70.1350">
    <property type="entry name" value="Cation efflux protein, cytoplasmic domain"/>
    <property type="match status" value="1"/>
</dbReference>
<dbReference type="GO" id="GO:0015341">
    <property type="term" value="F:zinc efflux antiporter activity"/>
    <property type="evidence" value="ECO:0007669"/>
    <property type="project" value="TreeGrafter"/>
</dbReference>
<evidence type="ECO:0000256" key="7">
    <source>
        <dbReference type="SAM" id="Phobius"/>
    </source>
</evidence>
<evidence type="ECO:0000256" key="2">
    <source>
        <dbReference type="ARBA" id="ARBA00008114"/>
    </source>
</evidence>
<dbReference type="PANTHER" id="PTHR43840:SF15">
    <property type="entry name" value="MITOCHONDRIAL METAL TRANSPORTER 1-RELATED"/>
    <property type="match status" value="1"/>
</dbReference>
<dbReference type="KEGG" id="aup:AsAng_0001210"/>
<dbReference type="GO" id="GO:0015093">
    <property type="term" value="F:ferrous iron transmembrane transporter activity"/>
    <property type="evidence" value="ECO:0007669"/>
    <property type="project" value="TreeGrafter"/>
</dbReference>
<dbReference type="Pfam" id="PF01545">
    <property type="entry name" value="Cation_efflux"/>
    <property type="match status" value="1"/>
</dbReference>
<dbReference type="GO" id="GO:0006882">
    <property type="term" value="P:intracellular zinc ion homeostasis"/>
    <property type="evidence" value="ECO:0007669"/>
    <property type="project" value="TreeGrafter"/>
</dbReference>
<evidence type="ECO:0000256" key="5">
    <source>
        <dbReference type="ARBA" id="ARBA00022989"/>
    </source>
</evidence>
<keyword evidence="11" id="KW-1185">Reference proteome</keyword>
<dbReference type="PANTHER" id="PTHR43840">
    <property type="entry name" value="MITOCHONDRIAL METAL TRANSPORTER 1-RELATED"/>
    <property type="match status" value="1"/>
</dbReference>
<evidence type="ECO:0000313" key="10">
    <source>
        <dbReference type="EMBL" id="BDS09423.1"/>
    </source>
</evidence>
<dbReference type="GO" id="GO:0015086">
    <property type="term" value="F:cadmium ion transmembrane transporter activity"/>
    <property type="evidence" value="ECO:0007669"/>
    <property type="project" value="TreeGrafter"/>
</dbReference>
<proteinExistence type="inferred from homology"/>
<feature type="transmembrane region" description="Helical" evidence="7">
    <location>
        <begin position="114"/>
        <end position="131"/>
    </location>
</feature>
<keyword evidence="3" id="KW-0813">Transport</keyword>
<dbReference type="AlphaFoldDB" id="A0A915VK01"/>
<organism evidence="10 11">
    <name type="scientific">Aureispira anguillae</name>
    <dbReference type="NCBI Taxonomy" id="2864201"/>
    <lineage>
        <taxon>Bacteria</taxon>
        <taxon>Pseudomonadati</taxon>
        <taxon>Bacteroidota</taxon>
        <taxon>Saprospiria</taxon>
        <taxon>Saprospirales</taxon>
        <taxon>Saprospiraceae</taxon>
        <taxon>Aureispira</taxon>
    </lineage>
</organism>
<dbReference type="InterPro" id="IPR050291">
    <property type="entry name" value="CDF_Transporter"/>
</dbReference>
<reference evidence="10" key="1">
    <citation type="submission" date="2022-09" db="EMBL/GenBank/DDBJ databases">
        <title>Aureispira anguillicida sp. nov., isolated from Leptocephalus of Japanese eel Anguilla japonica.</title>
        <authorList>
            <person name="Yuasa K."/>
            <person name="Mekata T."/>
            <person name="Ikunari K."/>
        </authorList>
    </citation>
    <scope>NUCLEOTIDE SEQUENCE</scope>
    <source>
        <strain evidence="10">EL160426</strain>
    </source>
</reference>
<gene>
    <name evidence="10" type="ORF">AsAng_0001210</name>
</gene>
<evidence type="ECO:0000313" key="11">
    <source>
        <dbReference type="Proteomes" id="UP001060919"/>
    </source>
</evidence>
<dbReference type="NCBIfam" id="TIGR01297">
    <property type="entry name" value="CDF"/>
    <property type="match status" value="1"/>
</dbReference>
<feature type="transmembrane region" description="Helical" evidence="7">
    <location>
        <begin position="12"/>
        <end position="30"/>
    </location>
</feature>
<evidence type="ECO:0000256" key="1">
    <source>
        <dbReference type="ARBA" id="ARBA00004141"/>
    </source>
</evidence>
<name>A0A915VK01_9BACT</name>
<evidence type="ECO:0000259" key="8">
    <source>
        <dbReference type="Pfam" id="PF01545"/>
    </source>
</evidence>
<feature type="transmembrane region" description="Helical" evidence="7">
    <location>
        <begin position="74"/>
        <end position="94"/>
    </location>
</feature>
<dbReference type="Proteomes" id="UP001060919">
    <property type="component" value="Chromosome"/>
</dbReference>
<dbReference type="RefSeq" id="WP_264790816.1">
    <property type="nucleotide sequence ID" value="NZ_AP026867.1"/>
</dbReference>
<dbReference type="InterPro" id="IPR002524">
    <property type="entry name" value="Cation_efflux"/>
</dbReference>
<keyword evidence="4 7" id="KW-0812">Transmembrane</keyword>
<comment type="similarity">
    <text evidence="2">Belongs to the cation diffusion facilitator (CDF) transporter (TC 2.A.4) family.</text>
</comment>
<comment type="subcellular location">
    <subcellularLocation>
        <location evidence="1">Membrane</location>
        <topology evidence="1">Multi-pass membrane protein</topology>
    </subcellularLocation>
</comment>
<sequence length="329" mass="36625">MNDRLIATQRVTLIVGIILLGIKFIAYFLTHSNTILTDALESIVNVVAGAFGLFSLYVAALPKDENHPYGHGKIEFVSAAVEGVLILIAGLLIVIKSLYNLQYPVPVHDVDTGIWITAVAGLINYLLGVYVEKQGKLAASMVLVASGEHLKSDGYSTLGMIIGLGVILITNWLWLDSIVAIVFGFIIIRAGISVIKSSMAGIMDEVDYPLVKEIVVILNQNRHPECIDVHNLRVIKYGTALHVDCHITIPWYFDTRQAHDEVDRLEDLLAANTEKPIEFFVHVDPCIPESCTICNKQDCAVRQFEQQQTVEWTVENIMLNQKHFMETQQ</sequence>
<dbReference type="SUPFAM" id="SSF160240">
    <property type="entry name" value="Cation efflux protein cytoplasmic domain-like"/>
    <property type="match status" value="1"/>
</dbReference>
<evidence type="ECO:0000256" key="4">
    <source>
        <dbReference type="ARBA" id="ARBA00022692"/>
    </source>
</evidence>
<feature type="transmembrane region" description="Helical" evidence="7">
    <location>
        <begin position="178"/>
        <end position="195"/>
    </location>
</feature>
<keyword evidence="5 7" id="KW-1133">Transmembrane helix</keyword>
<dbReference type="InterPro" id="IPR027470">
    <property type="entry name" value="Cation_efflux_CTD"/>
</dbReference>
<evidence type="ECO:0000256" key="6">
    <source>
        <dbReference type="ARBA" id="ARBA00023136"/>
    </source>
</evidence>
<dbReference type="EMBL" id="AP026867">
    <property type="protein sequence ID" value="BDS09423.1"/>
    <property type="molecule type" value="Genomic_DNA"/>
</dbReference>
<dbReference type="InterPro" id="IPR027469">
    <property type="entry name" value="Cation_efflux_TMD_sf"/>
</dbReference>
<dbReference type="Pfam" id="PF16916">
    <property type="entry name" value="ZT_dimer"/>
    <property type="match status" value="1"/>
</dbReference>
<dbReference type="GO" id="GO:0005886">
    <property type="term" value="C:plasma membrane"/>
    <property type="evidence" value="ECO:0007669"/>
    <property type="project" value="TreeGrafter"/>
</dbReference>
<feature type="domain" description="Cation efflux protein cytoplasmic" evidence="9">
    <location>
        <begin position="212"/>
        <end position="286"/>
    </location>
</feature>
<evidence type="ECO:0000256" key="3">
    <source>
        <dbReference type="ARBA" id="ARBA00022448"/>
    </source>
</evidence>
<feature type="domain" description="Cation efflux protein transmembrane" evidence="8">
    <location>
        <begin position="12"/>
        <end position="202"/>
    </location>
</feature>
<keyword evidence="6 7" id="KW-0472">Membrane</keyword>
<accession>A0A915VK01</accession>